<accession>A0A0N1NZX4</accession>
<name>A0A0N1NZX4_9EURO</name>
<dbReference type="RefSeq" id="XP_017998275.1">
    <property type="nucleotide sequence ID" value="XM_018140961.1"/>
</dbReference>
<reference evidence="1 2" key="1">
    <citation type="submission" date="2015-06" db="EMBL/GenBank/DDBJ databases">
        <title>Draft genome of the ant-associated black yeast Phialophora attae CBS 131958.</title>
        <authorList>
            <person name="Moreno L.F."/>
            <person name="Stielow B.J."/>
            <person name="de Hoog S."/>
            <person name="Vicente V.A."/>
            <person name="Weiss V.A."/>
            <person name="de Vries M."/>
            <person name="Cruz L.M."/>
            <person name="Souza E.M."/>
        </authorList>
    </citation>
    <scope>NUCLEOTIDE SEQUENCE [LARGE SCALE GENOMIC DNA]</scope>
    <source>
        <strain evidence="1 2">CBS 131958</strain>
    </source>
</reference>
<evidence type="ECO:0000313" key="1">
    <source>
        <dbReference type="EMBL" id="KPI38312.1"/>
    </source>
</evidence>
<comment type="caution">
    <text evidence="1">The sequence shown here is derived from an EMBL/GenBank/DDBJ whole genome shotgun (WGS) entry which is preliminary data.</text>
</comment>
<proteinExistence type="predicted"/>
<evidence type="ECO:0000313" key="2">
    <source>
        <dbReference type="Proteomes" id="UP000038010"/>
    </source>
</evidence>
<gene>
    <name evidence="1" type="ORF">AB675_12061</name>
</gene>
<dbReference type="AlphaFoldDB" id="A0A0N1NZX4"/>
<protein>
    <recommendedName>
        <fullName evidence="3">Heterokaryon incompatibility domain-containing protein</fullName>
    </recommendedName>
</protein>
<keyword evidence="2" id="KW-1185">Reference proteome</keyword>
<dbReference type="OrthoDB" id="4144371at2759"/>
<sequence length="684" mass="77100">MSTQQVPHFAEETKARLTSVPVSTFSWCECGDAQYGSKHIQVKQKHVSLHPGNAAAISYGIGDFDRFAHLFGHHEPDQDGTTQPLELTFGGEWSVADLSKAFVDLSIEHGALWFDQLSIPQDPELIPIHLQNIPNIYRAFEVIAAAFEAYEAGDKAKDITDPKNGDFQLWRRLEICVNAISRSSYFYRLWTKQEIVYARAISFRYCARLPTELCTQATEHEWSVRTRKLSPTQHQYMGPWCRWLYEQSRQNAATYGDLREEAAWSIMRDHLEADASEAQMDQQFYLIARCLLGEKLNRGPHEIGKLVHFSDMDSNHVASVTNDFITAVFLSSKYYRIPVNASTMSTAALLDDVLVQYETGLDELVKSTTPRGLFQIDSKNNSARCTPSLFLPAPEDITVMRDVYGSLHTASFHTRTPAKLIMLQLTPQPEVPTSRMLHATTYSKAFPDGDPTSTARAYLFVRRAAAIAHYNFSRVTQDALSAWATSVIRGGIPYSAVNGVKWPSPAHEKAIFRASLHGMHTVNVWGDFPNIDHEKVVYSLMCDFLGVRTDIARKHGLGLVVKQSSSATGTSDCIGMVNHKIYQGLQEKEEWQNRNGGPPMDERDMTRKTMLFREDWLTVCIDTVIHRGGATCYECMIAQNRIDVLDKNVAMCMVVGVWFKASKDDELIGARLTVERDKCDAVLF</sequence>
<dbReference type="EMBL" id="LFJN01000019">
    <property type="protein sequence ID" value="KPI38312.1"/>
    <property type="molecule type" value="Genomic_DNA"/>
</dbReference>
<dbReference type="Proteomes" id="UP000038010">
    <property type="component" value="Unassembled WGS sequence"/>
</dbReference>
<evidence type="ECO:0008006" key="3">
    <source>
        <dbReference type="Google" id="ProtNLM"/>
    </source>
</evidence>
<organism evidence="1 2">
    <name type="scientific">Cyphellophora attinorum</name>
    <dbReference type="NCBI Taxonomy" id="1664694"/>
    <lineage>
        <taxon>Eukaryota</taxon>
        <taxon>Fungi</taxon>
        <taxon>Dikarya</taxon>
        <taxon>Ascomycota</taxon>
        <taxon>Pezizomycotina</taxon>
        <taxon>Eurotiomycetes</taxon>
        <taxon>Chaetothyriomycetidae</taxon>
        <taxon>Chaetothyriales</taxon>
        <taxon>Cyphellophoraceae</taxon>
        <taxon>Cyphellophora</taxon>
    </lineage>
</organism>
<dbReference type="VEuPathDB" id="FungiDB:AB675_12061"/>
<dbReference type="GeneID" id="28732842"/>